<keyword evidence="2" id="KW-0732">Signal</keyword>
<proteinExistence type="predicted"/>
<accession>A0A9W8UYV1</accession>
<protein>
    <submittedName>
        <fullName evidence="3">Uncharacterized protein</fullName>
    </submittedName>
</protein>
<feature type="chain" id="PRO_5040749025" evidence="2">
    <location>
        <begin position="22"/>
        <end position="140"/>
    </location>
</feature>
<dbReference type="AlphaFoldDB" id="A0A9W8UYV1"/>
<comment type="caution">
    <text evidence="3">The sequence shown here is derived from an EMBL/GenBank/DDBJ whole genome shotgun (WGS) entry which is preliminary data.</text>
</comment>
<feature type="signal peptide" evidence="2">
    <location>
        <begin position="1"/>
        <end position="21"/>
    </location>
</feature>
<keyword evidence="4" id="KW-1185">Reference proteome</keyword>
<name>A0A9W8UYV1_9HYPO</name>
<evidence type="ECO:0000256" key="1">
    <source>
        <dbReference type="SAM" id="MobiDB-lite"/>
    </source>
</evidence>
<feature type="compositionally biased region" description="Low complexity" evidence="1">
    <location>
        <begin position="52"/>
        <end position="95"/>
    </location>
</feature>
<reference evidence="3" key="1">
    <citation type="submission" date="2022-09" db="EMBL/GenBank/DDBJ databases">
        <title>Fusarium specimens isolated from Avocado Roots.</title>
        <authorList>
            <person name="Stajich J."/>
            <person name="Roper C."/>
            <person name="Heimlech-Rivalta G."/>
        </authorList>
    </citation>
    <scope>NUCLEOTIDE SEQUENCE</scope>
    <source>
        <strain evidence="3">A02</strain>
    </source>
</reference>
<sequence length="140" mass="14406">MVSSKLLTSTLTLLAAGLAHASKCYPYPVSSAGTKPSVSLPTSDTSTLLTIATTSSTAKDTTSSISSLTTSETTEAPTSSSDVSTSSVSSSTTSVAPPEPQCTDHPDCLVSGDETDIAGMASREAQVFVAEKIWFWIYDG</sequence>
<feature type="region of interest" description="Disordered" evidence="1">
    <location>
        <begin position="52"/>
        <end position="110"/>
    </location>
</feature>
<dbReference type="EMBL" id="JAOQAV010000019">
    <property type="protein sequence ID" value="KAJ4186930.1"/>
    <property type="molecule type" value="Genomic_DNA"/>
</dbReference>
<dbReference type="Proteomes" id="UP001152087">
    <property type="component" value="Unassembled WGS sequence"/>
</dbReference>
<evidence type="ECO:0000256" key="2">
    <source>
        <dbReference type="SAM" id="SignalP"/>
    </source>
</evidence>
<evidence type="ECO:0000313" key="3">
    <source>
        <dbReference type="EMBL" id="KAJ4186930.1"/>
    </source>
</evidence>
<gene>
    <name evidence="3" type="ORF">NW755_007663</name>
</gene>
<organism evidence="3 4">
    <name type="scientific">Fusarium falciforme</name>
    <dbReference type="NCBI Taxonomy" id="195108"/>
    <lineage>
        <taxon>Eukaryota</taxon>
        <taxon>Fungi</taxon>
        <taxon>Dikarya</taxon>
        <taxon>Ascomycota</taxon>
        <taxon>Pezizomycotina</taxon>
        <taxon>Sordariomycetes</taxon>
        <taxon>Hypocreomycetidae</taxon>
        <taxon>Hypocreales</taxon>
        <taxon>Nectriaceae</taxon>
        <taxon>Fusarium</taxon>
        <taxon>Fusarium solani species complex</taxon>
    </lineage>
</organism>
<evidence type="ECO:0000313" key="4">
    <source>
        <dbReference type="Proteomes" id="UP001152087"/>
    </source>
</evidence>